<dbReference type="Gene3D" id="3.30.750.24">
    <property type="entry name" value="STAS domain"/>
    <property type="match status" value="1"/>
</dbReference>
<dbReference type="Pfam" id="PF08447">
    <property type="entry name" value="PAS_3"/>
    <property type="match status" value="1"/>
</dbReference>
<evidence type="ECO:0000259" key="3">
    <source>
        <dbReference type="PROSITE" id="PS50112"/>
    </source>
</evidence>
<dbReference type="CDD" id="cd00130">
    <property type="entry name" value="PAS"/>
    <property type="match status" value="1"/>
</dbReference>
<dbReference type="SUPFAM" id="SSF55785">
    <property type="entry name" value="PYP-like sensor domain (PAS domain)"/>
    <property type="match status" value="1"/>
</dbReference>
<dbReference type="InterPro" id="IPR002645">
    <property type="entry name" value="STAS_dom"/>
</dbReference>
<proteinExistence type="predicted"/>
<evidence type="ECO:0000313" key="6">
    <source>
        <dbReference type="Proteomes" id="UP000237968"/>
    </source>
</evidence>
<reference evidence="5 6" key="1">
    <citation type="submission" date="2018-03" db="EMBL/GenBank/DDBJ databases">
        <title>Draft Genome Sequences of the Obligatory Marine Myxobacteria Enhygromyxa salina SWB005.</title>
        <authorList>
            <person name="Poehlein A."/>
            <person name="Moghaddam J.A."/>
            <person name="Harms H."/>
            <person name="Alanjari M."/>
            <person name="Koenig G.M."/>
            <person name="Daniel R."/>
            <person name="Schaeberle T.F."/>
        </authorList>
    </citation>
    <scope>NUCLEOTIDE SEQUENCE [LARGE SCALE GENOMIC DNA]</scope>
    <source>
        <strain evidence="5 6">SWB005</strain>
    </source>
</reference>
<dbReference type="NCBIfam" id="TIGR00229">
    <property type="entry name" value="sensory_box"/>
    <property type="match status" value="1"/>
</dbReference>
<dbReference type="SMART" id="SM00091">
    <property type="entry name" value="PAS"/>
    <property type="match status" value="1"/>
</dbReference>
<dbReference type="InterPro" id="IPR000700">
    <property type="entry name" value="PAS-assoc_C"/>
</dbReference>
<dbReference type="InterPro" id="IPR000014">
    <property type="entry name" value="PAS"/>
</dbReference>
<dbReference type="PANTHER" id="PTHR33745:SF3">
    <property type="entry name" value="RSBT CO-ANTAGONIST PROTEIN RSBRC"/>
    <property type="match status" value="1"/>
</dbReference>
<evidence type="ECO:0000256" key="2">
    <source>
        <dbReference type="SAM" id="Coils"/>
    </source>
</evidence>
<keyword evidence="2" id="KW-0175">Coiled coil</keyword>
<accession>A0A2S9Y7J4</accession>
<dbReference type="SMART" id="SM00086">
    <property type="entry name" value="PAC"/>
    <property type="match status" value="1"/>
</dbReference>
<feature type="domain" description="PAS" evidence="3">
    <location>
        <begin position="25"/>
        <end position="97"/>
    </location>
</feature>
<organism evidence="5 6">
    <name type="scientific">Enhygromyxa salina</name>
    <dbReference type="NCBI Taxonomy" id="215803"/>
    <lineage>
        <taxon>Bacteria</taxon>
        <taxon>Pseudomonadati</taxon>
        <taxon>Myxococcota</taxon>
        <taxon>Polyangia</taxon>
        <taxon>Nannocystales</taxon>
        <taxon>Nannocystaceae</taxon>
        <taxon>Enhygromyxa</taxon>
    </lineage>
</organism>
<dbReference type="InterPro" id="IPR001610">
    <property type="entry name" value="PAC"/>
</dbReference>
<dbReference type="Pfam" id="PF01740">
    <property type="entry name" value="STAS"/>
    <property type="match status" value="1"/>
</dbReference>
<dbReference type="InterPro" id="IPR035965">
    <property type="entry name" value="PAS-like_dom_sf"/>
</dbReference>
<dbReference type="InterPro" id="IPR036513">
    <property type="entry name" value="STAS_dom_sf"/>
</dbReference>
<dbReference type="CDD" id="cd07041">
    <property type="entry name" value="STAS_RsbR_RsbS_like"/>
    <property type="match status" value="1"/>
</dbReference>
<keyword evidence="6" id="KW-1185">Reference proteome</keyword>
<evidence type="ECO:0000313" key="5">
    <source>
        <dbReference type="EMBL" id="PRQ01075.1"/>
    </source>
</evidence>
<dbReference type="EMBL" id="PVNK01000136">
    <property type="protein sequence ID" value="PRQ01075.1"/>
    <property type="molecule type" value="Genomic_DNA"/>
</dbReference>
<dbReference type="OrthoDB" id="5503776at2"/>
<protein>
    <submittedName>
        <fullName evidence="5">Blue-light photoreceptor</fullName>
    </submittedName>
</protein>
<dbReference type="AlphaFoldDB" id="A0A2S9Y7J4"/>
<comment type="caution">
    <text evidence="5">The sequence shown here is derived from an EMBL/GenBank/DDBJ whole genome shotgun (WGS) entry which is preliminary data.</text>
</comment>
<dbReference type="PANTHER" id="PTHR33745">
    <property type="entry name" value="RSBT ANTAGONIST PROTEIN RSBS-RELATED"/>
    <property type="match status" value="1"/>
</dbReference>
<dbReference type="Proteomes" id="UP000237968">
    <property type="component" value="Unassembled WGS sequence"/>
</dbReference>
<name>A0A2S9Y7J4_9BACT</name>
<dbReference type="InterPro" id="IPR013655">
    <property type="entry name" value="PAS_fold_3"/>
</dbReference>
<evidence type="ECO:0000256" key="1">
    <source>
        <dbReference type="ARBA" id="ARBA00022553"/>
    </source>
</evidence>
<feature type="coiled-coil region" evidence="2">
    <location>
        <begin position="1"/>
        <end position="28"/>
    </location>
</feature>
<dbReference type="InterPro" id="IPR051932">
    <property type="entry name" value="Bact_StressResp_Reg"/>
</dbReference>
<keyword evidence="5" id="KW-0675">Receptor</keyword>
<evidence type="ECO:0000259" key="4">
    <source>
        <dbReference type="PROSITE" id="PS50113"/>
    </source>
</evidence>
<gene>
    <name evidence="5" type="primary">pfyP_1</name>
    <name evidence="5" type="ORF">ENSA5_27570</name>
</gene>
<keyword evidence="1" id="KW-0597">Phosphoprotein</keyword>
<feature type="domain" description="PAC" evidence="4">
    <location>
        <begin position="100"/>
        <end position="152"/>
    </location>
</feature>
<dbReference type="PROSITE" id="PS50112">
    <property type="entry name" value="PAS"/>
    <property type="match status" value="1"/>
</dbReference>
<dbReference type="SUPFAM" id="SSF52091">
    <property type="entry name" value="SpoIIaa-like"/>
    <property type="match status" value="1"/>
</dbReference>
<dbReference type="Gene3D" id="3.30.450.20">
    <property type="entry name" value="PAS domain"/>
    <property type="match status" value="1"/>
</dbReference>
<dbReference type="RefSeq" id="WP_106392143.1">
    <property type="nucleotide sequence ID" value="NZ_PVNK01000136.1"/>
</dbReference>
<sequence>MDDARGTIATLRAENERLAAALSEAETRSALVLEATNDGVWDWDLTTDQTVFSSRWAGILGYEQDEIASNAAAFFELIHEHDRPKVQAAVEAHLERREPYLVEFRMRARNGSWREIQARGQGVWDDEGKPVRMAGVHTDITERRQQERERLRNEELIEIQNATIRALGVPILQVWKGILCVPIIGAVDDERATDMTAVLLERVAASATRFAILDLTGAEFRSETVQYLARMIRSLRLIGAQGVFCGISPKTAKVLVDMDLDIFEVPSYRDLGDALRACLAVLTTAP</sequence>
<dbReference type="PROSITE" id="PS50113">
    <property type="entry name" value="PAC"/>
    <property type="match status" value="1"/>
</dbReference>